<dbReference type="AlphaFoldDB" id="A0A1X0Q5E3"/>
<evidence type="ECO:0008006" key="3">
    <source>
        <dbReference type="Google" id="ProtNLM"/>
    </source>
</evidence>
<name>A0A1X0Q5E3_9MICR</name>
<dbReference type="EMBL" id="LVKB01001202">
    <property type="protein sequence ID" value="ORD92822.1"/>
    <property type="molecule type" value="Genomic_DNA"/>
</dbReference>
<sequence length="65" mass="7479">MSKQFSYELLVLIKDDYLKGNSQRMIVVKRGVSKTAVSNIKLKIDKNILITRKFGSGRPEKHIMI</sequence>
<reference evidence="1 2" key="1">
    <citation type="journal article" date="2017" name="Environ. Microbiol.">
        <title>Decay of the glycolytic pathway and adaptation to intranuclear parasitism within Enterocytozoonidae microsporidia.</title>
        <authorList>
            <person name="Wiredu Boakye D."/>
            <person name="Jaroenlak P."/>
            <person name="Prachumwat A."/>
            <person name="Williams T.A."/>
            <person name="Bateman K.S."/>
            <person name="Itsathitphaisarn O."/>
            <person name="Sritunyalucksana K."/>
            <person name="Paszkiewicz K.H."/>
            <person name="Moore K.A."/>
            <person name="Stentiford G.D."/>
            <person name="Williams B.A."/>
        </authorList>
    </citation>
    <scope>NUCLEOTIDE SEQUENCE [LARGE SCALE GENOMIC DNA]</scope>
    <source>
        <strain evidence="1 2">GB1</strain>
    </source>
</reference>
<organism evidence="1 2">
    <name type="scientific">Hepatospora eriocheir</name>
    <dbReference type="NCBI Taxonomy" id="1081669"/>
    <lineage>
        <taxon>Eukaryota</taxon>
        <taxon>Fungi</taxon>
        <taxon>Fungi incertae sedis</taxon>
        <taxon>Microsporidia</taxon>
        <taxon>Hepatosporidae</taxon>
        <taxon>Hepatospora</taxon>
    </lineage>
</organism>
<accession>A0A1X0Q5E3</accession>
<evidence type="ECO:0000313" key="1">
    <source>
        <dbReference type="EMBL" id="ORD92822.1"/>
    </source>
</evidence>
<dbReference type="VEuPathDB" id="MicrosporidiaDB:HERIO_2663"/>
<proteinExistence type="predicted"/>
<comment type="caution">
    <text evidence="1">The sequence shown here is derived from an EMBL/GenBank/DDBJ whole genome shotgun (WGS) entry which is preliminary data.</text>
</comment>
<dbReference type="VEuPathDB" id="MicrosporidiaDB:A0H76_95"/>
<protein>
    <recommendedName>
        <fullName evidence="3">HTH psq-type domain-containing protein</fullName>
    </recommendedName>
</protein>
<keyword evidence="2" id="KW-1185">Reference proteome</keyword>
<gene>
    <name evidence="1" type="ORF">HERIO_2663</name>
</gene>
<dbReference type="Proteomes" id="UP000192356">
    <property type="component" value="Unassembled WGS sequence"/>
</dbReference>
<evidence type="ECO:0000313" key="2">
    <source>
        <dbReference type="Proteomes" id="UP000192356"/>
    </source>
</evidence>